<proteinExistence type="inferred from homology"/>
<dbReference type="EMBL" id="QKWW01000069">
    <property type="protein sequence ID" value="PZT53516.1"/>
    <property type="molecule type" value="Genomic_DNA"/>
</dbReference>
<dbReference type="RefSeq" id="WP_111272379.1">
    <property type="nucleotide sequence ID" value="NZ_QKWW01000069.1"/>
</dbReference>
<name>A0A2W6P5X3_9BACL</name>
<dbReference type="Proteomes" id="UP000249204">
    <property type="component" value="Unassembled WGS sequence"/>
</dbReference>
<dbReference type="Gene3D" id="3.90.79.10">
    <property type="entry name" value="Nucleoside Triphosphate Pyrophosphohydrolase"/>
    <property type="match status" value="1"/>
</dbReference>
<sequence length="144" mass="16332">MNKHMHLGVYGLAEWQQSYLLIQKARGPYVGKWDLPGGRMEFGEQPEAALIREFEEETGLVPSKVSISSSQSTVLQWEIQGELEEVHHIGILYHVISLQGNQLQQIKRVADGHDSLGAEWFTSDQIKDMELTPFAKYMIDLCSS</sequence>
<gene>
    <name evidence="5" type="ORF">DN757_22335</name>
</gene>
<evidence type="ECO:0000256" key="1">
    <source>
        <dbReference type="ARBA" id="ARBA00005582"/>
    </source>
</evidence>
<dbReference type="PANTHER" id="PTHR43736:SF1">
    <property type="entry name" value="DIHYDRONEOPTERIN TRIPHOSPHATE DIPHOSPHATASE"/>
    <property type="match status" value="1"/>
</dbReference>
<dbReference type="InterPro" id="IPR020084">
    <property type="entry name" value="NUDIX_hydrolase_CS"/>
</dbReference>
<dbReference type="PROSITE" id="PS00893">
    <property type="entry name" value="NUDIX_BOX"/>
    <property type="match status" value="1"/>
</dbReference>
<organism evidence="5 6">
    <name type="scientific">Paenibacillus silvae</name>
    <dbReference type="NCBI Taxonomy" id="1325358"/>
    <lineage>
        <taxon>Bacteria</taxon>
        <taxon>Bacillati</taxon>
        <taxon>Bacillota</taxon>
        <taxon>Bacilli</taxon>
        <taxon>Bacillales</taxon>
        <taxon>Paenibacillaceae</taxon>
        <taxon>Paenibacillus</taxon>
    </lineage>
</organism>
<comment type="caution">
    <text evidence="5">The sequence shown here is derived from an EMBL/GenBank/DDBJ whole genome shotgun (WGS) entry which is preliminary data.</text>
</comment>
<dbReference type="PRINTS" id="PR00502">
    <property type="entry name" value="NUDIXFAMILY"/>
</dbReference>
<evidence type="ECO:0000313" key="6">
    <source>
        <dbReference type="Proteomes" id="UP000249204"/>
    </source>
</evidence>
<evidence type="ECO:0000259" key="4">
    <source>
        <dbReference type="PROSITE" id="PS51462"/>
    </source>
</evidence>
<comment type="similarity">
    <text evidence="1 3">Belongs to the Nudix hydrolase family.</text>
</comment>
<keyword evidence="2 3" id="KW-0378">Hydrolase</keyword>
<reference evidence="5 6" key="1">
    <citation type="submission" date="2018-06" db="EMBL/GenBank/DDBJ databases">
        <title>Isolation of heavy metals resistant Paenibacillus silvae NC2 from Gold-Copper mine in ZiJin, China.</title>
        <authorList>
            <person name="Xu J."/>
            <person name="Mazhar H.S."/>
            <person name="Rensing C."/>
        </authorList>
    </citation>
    <scope>NUCLEOTIDE SEQUENCE [LARGE SCALE GENOMIC DNA]</scope>
    <source>
        <strain evidence="5 6">NC2</strain>
    </source>
</reference>
<dbReference type="Pfam" id="PF00293">
    <property type="entry name" value="NUDIX"/>
    <property type="match status" value="1"/>
</dbReference>
<dbReference type="SUPFAM" id="SSF55811">
    <property type="entry name" value="Nudix"/>
    <property type="match status" value="1"/>
</dbReference>
<evidence type="ECO:0000256" key="2">
    <source>
        <dbReference type="ARBA" id="ARBA00022801"/>
    </source>
</evidence>
<dbReference type="PANTHER" id="PTHR43736">
    <property type="entry name" value="ADP-RIBOSE PYROPHOSPHATASE"/>
    <property type="match status" value="1"/>
</dbReference>
<dbReference type="InterPro" id="IPR020476">
    <property type="entry name" value="Nudix_hydrolase"/>
</dbReference>
<dbReference type="GO" id="GO:0016787">
    <property type="term" value="F:hydrolase activity"/>
    <property type="evidence" value="ECO:0007669"/>
    <property type="project" value="UniProtKB-KW"/>
</dbReference>
<dbReference type="InterPro" id="IPR000086">
    <property type="entry name" value="NUDIX_hydrolase_dom"/>
</dbReference>
<evidence type="ECO:0000256" key="3">
    <source>
        <dbReference type="RuleBase" id="RU003476"/>
    </source>
</evidence>
<dbReference type="AlphaFoldDB" id="A0A2W6P5X3"/>
<accession>A0A2W6P5X3</accession>
<dbReference type="InterPro" id="IPR015797">
    <property type="entry name" value="NUDIX_hydrolase-like_dom_sf"/>
</dbReference>
<feature type="domain" description="Nudix hydrolase" evidence="4">
    <location>
        <begin position="2"/>
        <end position="144"/>
    </location>
</feature>
<protein>
    <submittedName>
        <fullName evidence="5">NUDIX hydrolase</fullName>
    </submittedName>
</protein>
<dbReference type="PROSITE" id="PS51462">
    <property type="entry name" value="NUDIX"/>
    <property type="match status" value="1"/>
</dbReference>
<evidence type="ECO:0000313" key="5">
    <source>
        <dbReference type="EMBL" id="PZT53516.1"/>
    </source>
</evidence>